<dbReference type="RefSeq" id="WP_247995296.1">
    <property type="nucleotide sequence ID" value="NZ_CP096021.1"/>
</dbReference>
<keyword evidence="2" id="KW-1185">Reference proteome</keyword>
<dbReference type="KEGG" id="haad:MW046_16510"/>
<dbReference type="EMBL" id="CP096021">
    <property type="protein sequence ID" value="UPM44642.1"/>
    <property type="molecule type" value="Genomic_DNA"/>
</dbReference>
<dbReference type="AlphaFoldDB" id="A0A8U0A6D6"/>
<organism evidence="1 2">
    <name type="scientific">Halocatena salina</name>
    <dbReference type="NCBI Taxonomy" id="2934340"/>
    <lineage>
        <taxon>Archaea</taxon>
        <taxon>Methanobacteriati</taxon>
        <taxon>Methanobacteriota</taxon>
        <taxon>Stenosarchaea group</taxon>
        <taxon>Halobacteria</taxon>
        <taxon>Halobacteriales</taxon>
        <taxon>Natronomonadaceae</taxon>
        <taxon>Halocatena</taxon>
    </lineage>
</organism>
<evidence type="ECO:0000313" key="1">
    <source>
        <dbReference type="EMBL" id="UPM44642.1"/>
    </source>
</evidence>
<geneLocation type="plasmid" evidence="1 2">
    <name>unnamed2</name>
</geneLocation>
<protein>
    <submittedName>
        <fullName evidence="1">Uncharacterized protein</fullName>
    </submittedName>
</protein>
<name>A0A8U0A6D6_9EURY</name>
<dbReference type="Proteomes" id="UP000831768">
    <property type="component" value="Plasmid unnamed2"/>
</dbReference>
<sequence>MNPRQPDRLDGTTAEPTPYTVVYTENKLRFRYYEARERHGEQTAPVCPPTHSSTCPLFSTSVVIGA</sequence>
<evidence type="ECO:0000313" key="2">
    <source>
        <dbReference type="Proteomes" id="UP000831768"/>
    </source>
</evidence>
<gene>
    <name evidence="1" type="ORF">MW046_16510</name>
</gene>
<dbReference type="GeneID" id="71929683"/>
<accession>A0A8U0A6D6</accession>
<keyword evidence="1" id="KW-0614">Plasmid</keyword>
<proteinExistence type="predicted"/>
<reference evidence="1" key="1">
    <citation type="submission" date="2022-04" db="EMBL/GenBank/DDBJ databases">
        <title>Halocatena sp. nov., isolated from a salt lake.</title>
        <authorList>
            <person name="Cui H.-L."/>
        </authorList>
    </citation>
    <scope>NUCLEOTIDE SEQUENCE</scope>
    <source>
        <strain evidence="1">AD-1</strain>
        <plasmid evidence="1">unnamed2</plasmid>
    </source>
</reference>